<gene>
    <name evidence="2" type="ORF">H4R34_003350</name>
</gene>
<dbReference type="AlphaFoldDB" id="A0A9W8B4R0"/>
<evidence type="ECO:0000256" key="1">
    <source>
        <dbReference type="SAM" id="MobiDB-lite"/>
    </source>
</evidence>
<dbReference type="EMBL" id="JANBQB010000303">
    <property type="protein sequence ID" value="KAJ1978038.1"/>
    <property type="molecule type" value="Genomic_DNA"/>
</dbReference>
<dbReference type="OrthoDB" id="19659at2759"/>
<comment type="caution">
    <text evidence="2">The sequence shown here is derived from an EMBL/GenBank/DDBJ whole genome shotgun (WGS) entry which is preliminary data.</text>
</comment>
<accession>A0A9W8B4R0</accession>
<reference evidence="2" key="1">
    <citation type="submission" date="2022-07" db="EMBL/GenBank/DDBJ databases">
        <title>Phylogenomic reconstructions and comparative analyses of Kickxellomycotina fungi.</title>
        <authorList>
            <person name="Reynolds N.K."/>
            <person name="Stajich J.E."/>
            <person name="Barry K."/>
            <person name="Grigoriev I.V."/>
            <person name="Crous P."/>
            <person name="Smith M.E."/>
        </authorList>
    </citation>
    <scope>NUCLEOTIDE SEQUENCE</scope>
    <source>
        <strain evidence="2">RSA 567</strain>
    </source>
</reference>
<sequence length="233" mass="25746">MADDFPKVNLPPQPADSADQAHCNAATLAPLISTRLVGSMGHLETQLDTLAQQQFEIHQRLLQLAHDRSVAEDRLAPFVKTLEKVPQYRDKIRQYRQRMTTASDKANDLQRRANQLRLFKIAKDQEREQFISQQQLLDQAIEAQMAPSVQATTHHPSPSTALLANTDEPSRVALPTGSSAPTPHSIASAPTSRLVEPMALPDAPIAQSPQPGQALRIKRLAGKKKSARRPLIE</sequence>
<feature type="region of interest" description="Disordered" evidence="1">
    <location>
        <begin position="170"/>
        <end position="233"/>
    </location>
</feature>
<feature type="compositionally biased region" description="Basic residues" evidence="1">
    <location>
        <begin position="216"/>
        <end position="233"/>
    </location>
</feature>
<proteinExistence type="predicted"/>
<protein>
    <submittedName>
        <fullName evidence="2">Uncharacterized protein</fullName>
    </submittedName>
</protein>
<keyword evidence="3" id="KW-1185">Reference proteome</keyword>
<name>A0A9W8B4R0_9FUNG</name>
<dbReference type="InterPro" id="IPR028119">
    <property type="entry name" value="Snapin/Pallidin/Snn1"/>
</dbReference>
<dbReference type="Pfam" id="PF14712">
    <property type="entry name" value="Snapin_Pallidin"/>
    <property type="match status" value="1"/>
</dbReference>
<evidence type="ECO:0000313" key="2">
    <source>
        <dbReference type="EMBL" id="KAJ1978038.1"/>
    </source>
</evidence>
<organism evidence="2 3">
    <name type="scientific">Dimargaris verticillata</name>
    <dbReference type="NCBI Taxonomy" id="2761393"/>
    <lineage>
        <taxon>Eukaryota</taxon>
        <taxon>Fungi</taxon>
        <taxon>Fungi incertae sedis</taxon>
        <taxon>Zoopagomycota</taxon>
        <taxon>Kickxellomycotina</taxon>
        <taxon>Dimargaritomycetes</taxon>
        <taxon>Dimargaritales</taxon>
        <taxon>Dimargaritaceae</taxon>
        <taxon>Dimargaris</taxon>
    </lineage>
</organism>
<dbReference type="Proteomes" id="UP001151582">
    <property type="component" value="Unassembled WGS sequence"/>
</dbReference>
<evidence type="ECO:0000313" key="3">
    <source>
        <dbReference type="Proteomes" id="UP001151582"/>
    </source>
</evidence>